<dbReference type="Proteomes" id="UP000594454">
    <property type="component" value="Chromosome 1"/>
</dbReference>
<dbReference type="OrthoDB" id="8065733at2759"/>
<sequence>MYRQQLWSLKLDWDGAIPMGLHTRWLQFRQELADLNRILETYLETNKAIVSLHAFSDASGIIYAVVKTIPLLRLELCAAILMARLTDRVTKVLNMDVGSIQHTAIQAIIV</sequence>
<proteinExistence type="predicted"/>
<gene>
    <name evidence="1" type="ORF">HERILL_LOCUS3017</name>
</gene>
<reference evidence="1 2" key="1">
    <citation type="submission" date="2020-11" db="EMBL/GenBank/DDBJ databases">
        <authorList>
            <person name="Wallbank WR R."/>
            <person name="Pardo Diaz C."/>
            <person name="Kozak K."/>
            <person name="Martin S."/>
            <person name="Jiggins C."/>
            <person name="Moest M."/>
            <person name="Warren A I."/>
            <person name="Generalovic N T."/>
            <person name="Byers J.R.P. K."/>
            <person name="Montejo-Kovacevich G."/>
            <person name="Yen C E."/>
        </authorList>
    </citation>
    <scope>NUCLEOTIDE SEQUENCE [LARGE SCALE GENOMIC DNA]</scope>
</reference>
<keyword evidence="2" id="KW-1185">Reference proteome</keyword>
<dbReference type="EMBL" id="LR899009">
    <property type="protein sequence ID" value="CAD7079825.1"/>
    <property type="molecule type" value="Genomic_DNA"/>
</dbReference>
<name>A0A7R8UFN5_HERIL</name>
<dbReference type="AlphaFoldDB" id="A0A7R8UFN5"/>
<accession>A0A7R8UFN5</accession>
<protein>
    <submittedName>
        <fullName evidence="1">Uncharacterized protein</fullName>
    </submittedName>
</protein>
<dbReference type="InParanoid" id="A0A7R8UFN5"/>
<organism evidence="1 2">
    <name type="scientific">Hermetia illucens</name>
    <name type="common">Black soldier fly</name>
    <dbReference type="NCBI Taxonomy" id="343691"/>
    <lineage>
        <taxon>Eukaryota</taxon>
        <taxon>Metazoa</taxon>
        <taxon>Ecdysozoa</taxon>
        <taxon>Arthropoda</taxon>
        <taxon>Hexapoda</taxon>
        <taxon>Insecta</taxon>
        <taxon>Pterygota</taxon>
        <taxon>Neoptera</taxon>
        <taxon>Endopterygota</taxon>
        <taxon>Diptera</taxon>
        <taxon>Brachycera</taxon>
        <taxon>Stratiomyomorpha</taxon>
        <taxon>Stratiomyidae</taxon>
        <taxon>Hermetiinae</taxon>
        <taxon>Hermetia</taxon>
    </lineage>
</organism>
<dbReference type="InterPro" id="IPR008042">
    <property type="entry name" value="Retrotrans_Pao"/>
</dbReference>
<dbReference type="Pfam" id="PF05380">
    <property type="entry name" value="Peptidase_A17"/>
    <property type="match status" value="1"/>
</dbReference>
<evidence type="ECO:0000313" key="2">
    <source>
        <dbReference type="Proteomes" id="UP000594454"/>
    </source>
</evidence>
<evidence type="ECO:0000313" key="1">
    <source>
        <dbReference type="EMBL" id="CAD7079825.1"/>
    </source>
</evidence>